<dbReference type="EMBL" id="DSGT01000009">
    <property type="protein sequence ID" value="HEW53126.1"/>
    <property type="molecule type" value="Genomic_DNA"/>
</dbReference>
<dbReference type="CDD" id="cd09836">
    <property type="entry name" value="CBS_pair_arch"/>
    <property type="match status" value="1"/>
</dbReference>
<feature type="domain" description="CBS" evidence="3">
    <location>
        <begin position="105"/>
        <end position="162"/>
    </location>
</feature>
<dbReference type="SMART" id="SM00116">
    <property type="entry name" value="CBS"/>
    <property type="match status" value="2"/>
</dbReference>
<evidence type="ECO:0000256" key="2">
    <source>
        <dbReference type="PROSITE-ProRule" id="PRU00703"/>
    </source>
</evidence>
<keyword evidence="1 2" id="KW-0129">CBS domain</keyword>
<dbReference type="PANTHER" id="PTHR43080">
    <property type="entry name" value="CBS DOMAIN-CONTAINING PROTEIN CBSX3, MITOCHONDRIAL"/>
    <property type="match status" value="1"/>
</dbReference>
<sequence length="162" mass="17708">MVHSSISPSFRCLKIARYISLNLFNPSILVWGCSLALEFYTKRPLITVSPSTPIAEAVKKMASANVGSVLVVDDDSKLVGIFTERDLVRVVAQGIDLGTPIEKVMTRNLIVLTPDENINSAVRKMIDHGIRHIPLVDKTGRPIGIVSIRDVLRTYVAGCSPP</sequence>
<dbReference type="Gene3D" id="3.10.580.10">
    <property type="entry name" value="CBS-domain"/>
    <property type="match status" value="1"/>
</dbReference>
<dbReference type="SUPFAM" id="SSF54631">
    <property type="entry name" value="CBS-domain pair"/>
    <property type="match status" value="1"/>
</dbReference>
<accession>A0A7C2V9J4</accession>
<evidence type="ECO:0000313" key="4">
    <source>
        <dbReference type="EMBL" id="HEW53126.1"/>
    </source>
</evidence>
<dbReference type="AlphaFoldDB" id="A0A7C2V9J4"/>
<feature type="domain" description="CBS" evidence="3">
    <location>
        <begin position="40"/>
        <end position="97"/>
    </location>
</feature>
<dbReference type="Pfam" id="PF00571">
    <property type="entry name" value="CBS"/>
    <property type="match status" value="2"/>
</dbReference>
<name>A0A7C2V9J4_9CREN</name>
<dbReference type="InterPro" id="IPR046342">
    <property type="entry name" value="CBS_dom_sf"/>
</dbReference>
<evidence type="ECO:0000259" key="3">
    <source>
        <dbReference type="PROSITE" id="PS51371"/>
    </source>
</evidence>
<organism evidence="4">
    <name type="scientific">Ignisphaera aggregans</name>
    <dbReference type="NCBI Taxonomy" id="334771"/>
    <lineage>
        <taxon>Archaea</taxon>
        <taxon>Thermoproteota</taxon>
        <taxon>Thermoprotei</taxon>
        <taxon>Desulfurococcales</taxon>
        <taxon>Desulfurococcaceae</taxon>
        <taxon>Ignisphaera</taxon>
    </lineage>
</organism>
<dbReference type="InterPro" id="IPR000644">
    <property type="entry name" value="CBS_dom"/>
</dbReference>
<reference evidence="4" key="1">
    <citation type="journal article" date="2020" name="mSystems">
        <title>Genome- and Community-Level Interaction Insights into Carbon Utilization and Element Cycling Functions of Hydrothermarchaeota in Hydrothermal Sediment.</title>
        <authorList>
            <person name="Zhou Z."/>
            <person name="Liu Y."/>
            <person name="Xu W."/>
            <person name="Pan J."/>
            <person name="Luo Z.H."/>
            <person name="Li M."/>
        </authorList>
    </citation>
    <scope>NUCLEOTIDE SEQUENCE [LARGE SCALE GENOMIC DNA]</scope>
    <source>
        <strain evidence="4">SpSt-16</strain>
    </source>
</reference>
<dbReference type="PROSITE" id="PS51371">
    <property type="entry name" value="CBS"/>
    <property type="match status" value="2"/>
</dbReference>
<proteinExistence type="predicted"/>
<gene>
    <name evidence="4" type="ORF">ENO77_03020</name>
</gene>
<protein>
    <submittedName>
        <fullName evidence="4">CBS domain-containing protein</fullName>
    </submittedName>
</protein>
<comment type="caution">
    <text evidence="4">The sequence shown here is derived from an EMBL/GenBank/DDBJ whole genome shotgun (WGS) entry which is preliminary data.</text>
</comment>
<dbReference type="PANTHER" id="PTHR43080:SF2">
    <property type="entry name" value="CBS DOMAIN-CONTAINING PROTEIN"/>
    <property type="match status" value="1"/>
</dbReference>
<evidence type="ECO:0000256" key="1">
    <source>
        <dbReference type="ARBA" id="ARBA00023122"/>
    </source>
</evidence>
<dbReference type="InterPro" id="IPR051257">
    <property type="entry name" value="Diverse_CBS-Domain"/>
</dbReference>